<gene>
    <name evidence="2" type="ORF">GCM10023205_60220</name>
</gene>
<protein>
    <recommendedName>
        <fullName evidence="4">Aminoglycoside phosphotransferase domain-containing protein</fullName>
    </recommendedName>
</protein>
<dbReference type="EMBL" id="BAABHS010000025">
    <property type="protein sequence ID" value="GAA4982668.1"/>
    <property type="molecule type" value="Genomic_DNA"/>
</dbReference>
<proteinExistence type="predicted"/>
<dbReference type="Proteomes" id="UP001500466">
    <property type="component" value="Unassembled WGS sequence"/>
</dbReference>
<organism evidence="2 3">
    <name type="scientific">Yinghuangia aomiensis</name>
    <dbReference type="NCBI Taxonomy" id="676205"/>
    <lineage>
        <taxon>Bacteria</taxon>
        <taxon>Bacillati</taxon>
        <taxon>Actinomycetota</taxon>
        <taxon>Actinomycetes</taxon>
        <taxon>Kitasatosporales</taxon>
        <taxon>Streptomycetaceae</taxon>
        <taxon>Yinghuangia</taxon>
    </lineage>
</organism>
<dbReference type="SUPFAM" id="SSF56112">
    <property type="entry name" value="Protein kinase-like (PK-like)"/>
    <property type="match status" value="1"/>
</dbReference>
<evidence type="ECO:0000256" key="1">
    <source>
        <dbReference type="SAM" id="MobiDB-lite"/>
    </source>
</evidence>
<sequence>MRDAAARALARQVERAIHDGSAVVLVGQQNLSVRCQDTEHGALLYRRPKVEANDKYDRVWAEPAIIRAMSHLPQTPGIVYATPGWKRGDEHFMLIEYIEGATKPPENGPAFRQPFPERLVESDIPEYMGQVSRLSIDASPIGVVPPATREGFIDHHTRRIRQDWARVTGIPAVGRLHEDLDFPEDFARLIAAPVDTLEHVPEVRHVKGLPDIWAGNMGVLHDRTVFFDPELLTVGDPRYFIAVTLNQCLLPEDQEVRLQERAREELGVPERGFDEGVTAWRDLRRASGAIISPEWRANNFADSVAYGVPEETVAREIACLAEQHAAGWGKDMGRLGGGELSAEALAWAYRRMYEDAVARHKAAGSPRPQGPRRTLVLAVPEGFSPSSSVRAYAEGTARKRPELRRGGLTAVPEPSRQASPAPVTSIANTAAALPTVSSLANEVRRSAPGINVGLPAKLPGVGHVDAHQDKSLGVMAERSR</sequence>
<name>A0ABP9HYR6_9ACTN</name>
<evidence type="ECO:0000313" key="2">
    <source>
        <dbReference type="EMBL" id="GAA4982668.1"/>
    </source>
</evidence>
<reference evidence="3" key="1">
    <citation type="journal article" date="2019" name="Int. J. Syst. Evol. Microbiol.">
        <title>The Global Catalogue of Microorganisms (GCM) 10K type strain sequencing project: providing services to taxonomists for standard genome sequencing and annotation.</title>
        <authorList>
            <consortium name="The Broad Institute Genomics Platform"/>
            <consortium name="The Broad Institute Genome Sequencing Center for Infectious Disease"/>
            <person name="Wu L."/>
            <person name="Ma J."/>
        </authorList>
    </citation>
    <scope>NUCLEOTIDE SEQUENCE [LARGE SCALE GENOMIC DNA]</scope>
    <source>
        <strain evidence="3">JCM 17986</strain>
    </source>
</reference>
<accession>A0ABP9HYR6</accession>
<feature type="region of interest" description="Disordered" evidence="1">
    <location>
        <begin position="389"/>
        <end position="421"/>
    </location>
</feature>
<feature type="compositionally biased region" description="Basic and acidic residues" evidence="1">
    <location>
        <begin position="396"/>
        <end position="405"/>
    </location>
</feature>
<evidence type="ECO:0000313" key="3">
    <source>
        <dbReference type="Proteomes" id="UP001500466"/>
    </source>
</evidence>
<evidence type="ECO:0008006" key="4">
    <source>
        <dbReference type="Google" id="ProtNLM"/>
    </source>
</evidence>
<dbReference type="InterPro" id="IPR011009">
    <property type="entry name" value="Kinase-like_dom_sf"/>
</dbReference>
<feature type="region of interest" description="Disordered" evidence="1">
    <location>
        <begin position="459"/>
        <end position="480"/>
    </location>
</feature>
<keyword evidence="3" id="KW-1185">Reference proteome</keyword>
<comment type="caution">
    <text evidence="2">The sequence shown here is derived from an EMBL/GenBank/DDBJ whole genome shotgun (WGS) entry which is preliminary data.</text>
</comment>